<dbReference type="InParanoid" id="A0A330L968"/>
<accession>A0A330L968</accession>
<dbReference type="SUPFAM" id="SSF53756">
    <property type="entry name" value="UDP-Glycosyltransferase/glycogen phosphorylase"/>
    <property type="match status" value="1"/>
</dbReference>
<dbReference type="EMBL" id="OUNR01000017">
    <property type="protein sequence ID" value="SPP65641.1"/>
    <property type="molecule type" value="Genomic_DNA"/>
</dbReference>
<dbReference type="Proteomes" id="UP000248168">
    <property type="component" value="Unassembled WGS sequence"/>
</dbReference>
<gene>
    <name evidence="1" type="ORF">NITLEN_40114</name>
</gene>
<dbReference type="AlphaFoldDB" id="A0A330L968"/>
<keyword evidence="2" id="KW-1185">Reference proteome</keyword>
<evidence type="ECO:0000313" key="1">
    <source>
        <dbReference type="EMBL" id="SPP65641.1"/>
    </source>
</evidence>
<evidence type="ECO:0008006" key="3">
    <source>
        <dbReference type="Google" id="ProtNLM"/>
    </source>
</evidence>
<dbReference type="Gene3D" id="3.40.50.2000">
    <property type="entry name" value="Glycogen Phosphorylase B"/>
    <property type="match status" value="1"/>
</dbReference>
<evidence type="ECO:0000313" key="2">
    <source>
        <dbReference type="Proteomes" id="UP000248168"/>
    </source>
</evidence>
<protein>
    <recommendedName>
        <fullName evidence="3">Glycosyltransferase</fullName>
    </recommendedName>
</protein>
<name>A0A330L968_9BACT</name>
<proteinExistence type="predicted"/>
<sequence>MRVNVISFLDPRVYNGGGEMISRRLLEVGERLGYDIRLSAVRPRRRSLHHSPHLSLFIDVFNHAHSVKSLGAWRAFGMAFLEEAMARAPFVHLTNAYADVCNLPYLPCSGDRPDGCPVKPGLNVVRQFMMRDWTHECFVQQSIVRRLYEQSVLNVYLSPLHRRITESLLGSHRLPPSYILKPMIDTSRFVNEGRVRDIEYLFVGVVGEAKGLAAMRERYGHTDIHLIGRCAPGVKPDFGRHLGHVSYDEVPCYMNRARNFVFLPRWPEPQGRVVAEAALCGCRIIGNENVGALSFDMDLADPESYRDVEDAFWVRLEELAQ</sequence>
<organism evidence="1 2">
    <name type="scientific">Nitrospira lenta</name>
    <dbReference type="NCBI Taxonomy" id="1436998"/>
    <lineage>
        <taxon>Bacteria</taxon>
        <taxon>Pseudomonadati</taxon>
        <taxon>Nitrospirota</taxon>
        <taxon>Nitrospiria</taxon>
        <taxon>Nitrospirales</taxon>
        <taxon>Nitrospiraceae</taxon>
        <taxon>Nitrospira</taxon>
    </lineage>
</organism>
<reference evidence="2" key="1">
    <citation type="submission" date="2018-04" db="EMBL/GenBank/DDBJ databases">
        <authorList>
            <person name="Lucker S."/>
            <person name="Sakoula D."/>
        </authorList>
    </citation>
    <scope>NUCLEOTIDE SEQUENCE [LARGE SCALE GENOMIC DNA]</scope>
</reference>